<dbReference type="PROSITE" id="PS51029">
    <property type="entry name" value="MADF"/>
    <property type="match status" value="1"/>
</dbReference>
<dbReference type="GeneID" id="100898457"/>
<dbReference type="PROSITE" id="PS51031">
    <property type="entry name" value="BESS"/>
    <property type="match status" value="1"/>
</dbReference>
<reference evidence="6" key="1">
    <citation type="submission" date="2025-08" db="UniProtKB">
        <authorList>
            <consortium name="RefSeq"/>
        </authorList>
    </citation>
    <scope>IDENTIFICATION</scope>
</reference>
<evidence type="ECO:0000259" key="3">
    <source>
        <dbReference type="PROSITE" id="PS51029"/>
    </source>
</evidence>
<feature type="region of interest" description="Disordered" evidence="2">
    <location>
        <begin position="168"/>
        <end position="231"/>
    </location>
</feature>
<dbReference type="GO" id="GO:0005634">
    <property type="term" value="C:nucleus"/>
    <property type="evidence" value="ECO:0007669"/>
    <property type="project" value="UniProtKB-SubCell"/>
</dbReference>
<organism evidence="5 6">
    <name type="scientific">Galendromus occidentalis</name>
    <name type="common">western predatory mite</name>
    <dbReference type="NCBI Taxonomy" id="34638"/>
    <lineage>
        <taxon>Eukaryota</taxon>
        <taxon>Metazoa</taxon>
        <taxon>Ecdysozoa</taxon>
        <taxon>Arthropoda</taxon>
        <taxon>Chelicerata</taxon>
        <taxon>Arachnida</taxon>
        <taxon>Acari</taxon>
        <taxon>Parasitiformes</taxon>
        <taxon>Mesostigmata</taxon>
        <taxon>Gamasina</taxon>
        <taxon>Phytoseioidea</taxon>
        <taxon>Phytoseiidae</taxon>
        <taxon>Typhlodrominae</taxon>
        <taxon>Galendromus</taxon>
    </lineage>
</organism>
<feature type="compositionally biased region" description="Low complexity" evidence="2">
    <location>
        <begin position="194"/>
        <end position="205"/>
    </location>
</feature>
<evidence type="ECO:0000313" key="5">
    <source>
        <dbReference type="Proteomes" id="UP000694867"/>
    </source>
</evidence>
<dbReference type="SMART" id="SM00595">
    <property type="entry name" value="MADF"/>
    <property type="match status" value="1"/>
</dbReference>
<dbReference type="PANTHER" id="PTHR12243:SF60">
    <property type="entry name" value="SI:CH211-15D5.12-RELATED"/>
    <property type="match status" value="1"/>
</dbReference>
<dbReference type="Pfam" id="PF02944">
    <property type="entry name" value="BESS"/>
    <property type="match status" value="1"/>
</dbReference>
<dbReference type="Proteomes" id="UP000694867">
    <property type="component" value="Unplaced"/>
</dbReference>
<evidence type="ECO:0000259" key="4">
    <source>
        <dbReference type="PROSITE" id="PS51031"/>
    </source>
</evidence>
<dbReference type="InterPro" id="IPR039353">
    <property type="entry name" value="TF_Adf1"/>
</dbReference>
<accession>A0AAJ6QQK6</accession>
<feature type="domain" description="BESS" evidence="4">
    <location>
        <begin position="445"/>
        <end position="484"/>
    </location>
</feature>
<dbReference type="InterPro" id="IPR004210">
    <property type="entry name" value="BESS_motif"/>
</dbReference>
<dbReference type="Pfam" id="PF10545">
    <property type="entry name" value="MADF_DNA_bdg"/>
    <property type="match status" value="1"/>
</dbReference>
<proteinExistence type="predicted"/>
<dbReference type="GO" id="GO:0003677">
    <property type="term" value="F:DNA binding"/>
    <property type="evidence" value="ECO:0007669"/>
    <property type="project" value="InterPro"/>
</dbReference>
<evidence type="ECO:0000313" key="6">
    <source>
        <dbReference type="RefSeq" id="XP_003740663.1"/>
    </source>
</evidence>
<feature type="compositionally biased region" description="Polar residues" evidence="2">
    <location>
        <begin position="212"/>
        <end position="227"/>
    </location>
</feature>
<dbReference type="GO" id="GO:0005667">
    <property type="term" value="C:transcription regulator complex"/>
    <property type="evidence" value="ECO:0007669"/>
    <property type="project" value="TreeGrafter"/>
</dbReference>
<protein>
    <submittedName>
        <fullName evidence="6">Uncharacterized protein LOC100898457</fullName>
    </submittedName>
</protein>
<gene>
    <name evidence="6" type="primary">LOC100898457</name>
</gene>
<evidence type="ECO:0000256" key="2">
    <source>
        <dbReference type="SAM" id="MobiDB-lite"/>
    </source>
</evidence>
<dbReference type="KEGG" id="goe:100898457"/>
<keyword evidence="5" id="KW-1185">Reference proteome</keyword>
<name>A0AAJ6QQK6_9ACAR</name>
<dbReference type="AlphaFoldDB" id="A0AAJ6QQK6"/>
<dbReference type="PANTHER" id="PTHR12243">
    <property type="entry name" value="MADF DOMAIN TRANSCRIPTION FACTOR"/>
    <property type="match status" value="1"/>
</dbReference>
<keyword evidence="1" id="KW-0539">Nucleus</keyword>
<dbReference type="RefSeq" id="XP_003740663.1">
    <property type="nucleotide sequence ID" value="XM_003740615.2"/>
</dbReference>
<feature type="domain" description="MADF" evidence="3">
    <location>
        <begin position="71"/>
        <end position="165"/>
    </location>
</feature>
<dbReference type="InterPro" id="IPR006578">
    <property type="entry name" value="MADF-dom"/>
</dbReference>
<sequence length="489" mass="53591">MNAALLALKPRHTAQLERAQTSVGLQVAITSVFNSCLLYSDGAMAESKGIPPKKAGRARILQTKQHDTCLRLIQAVKIRPVLYNSKRIEYRNMDLKHTAWSEVQDVVKMASIASCQKLWKTLRDRFIRELRAVENSERAGKKSKDEPASSWPYYERLSFYKDCGRAPRTYTRSRKPRNSVTSVSSNDDSRDNSRNAAALASNSNSPVLVNAPSPTDLPSTSRDSNSNPAPPAVAELSVAADAQICTVSPAVQGPASSTPLAEVKPLVSVSPDLIDMSPEATAAHRAFIEDVMHRASNRDSGVAPRLNQTVDLPIATPARRIPLRECPPNIPFQAKIEQEPVWRLSDTGTCGIVQYGNDENHHNNNQVLGVNEQALDLSRDVSGSQPFSAIVQSPVPRYLPAAVYEHDQGTSVREGKPLDAVIQECSTRKRKSVMNGSAAKNARTDDEDELFALSLVPALKRLSEQEKSILKVRIMQNLAEAACGKLTQI</sequence>
<evidence type="ECO:0000256" key="1">
    <source>
        <dbReference type="PROSITE-ProRule" id="PRU00371"/>
    </source>
</evidence>
<comment type="subcellular location">
    <subcellularLocation>
        <location evidence="1">Nucleus</location>
    </subcellularLocation>
</comment>
<dbReference type="GO" id="GO:0006357">
    <property type="term" value="P:regulation of transcription by RNA polymerase II"/>
    <property type="evidence" value="ECO:0007669"/>
    <property type="project" value="TreeGrafter"/>
</dbReference>